<dbReference type="InterPro" id="IPR006091">
    <property type="entry name" value="Acyl-CoA_Oxase/DH_mid-dom"/>
</dbReference>
<dbReference type="Gene3D" id="2.40.110.10">
    <property type="entry name" value="Butyryl-CoA Dehydrogenase, subunit A, domain 2"/>
    <property type="match status" value="1"/>
</dbReference>
<dbReference type="PROSITE" id="PS00073">
    <property type="entry name" value="ACYL_COA_DH_2"/>
    <property type="match status" value="1"/>
</dbReference>
<evidence type="ECO:0000256" key="5">
    <source>
        <dbReference type="ARBA" id="ARBA00022630"/>
    </source>
</evidence>
<dbReference type="Pfam" id="PF02771">
    <property type="entry name" value="Acyl-CoA_dh_N"/>
    <property type="match status" value="1"/>
</dbReference>
<feature type="domain" description="Acyl-CoA oxidase/dehydrogenase middle" evidence="10">
    <location>
        <begin position="121"/>
        <end position="217"/>
    </location>
</feature>
<dbReference type="Gene3D" id="1.10.540.10">
    <property type="entry name" value="Acyl-CoA dehydrogenase/oxidase, N-terminal domain"/>
    <property type="match status" value="1"/>
</dbReference>
<dbReference type="InterPro" id="IPR036250">
    <property type="entry name" value="AcylCo_DH-like_C"/>
</dbReference>
<comment type="caution">
    <text evidence="12">The sequence shown here is derived from an EMBL/GenBank/DDBJ whole genome shotgun (WGS) entry which is preliminary data.</text>
</comment>
<dbReference type="Gene3D" id="1.20.140.10">
    <property type="entry name" value="Butyryl-CoA Dehydrogenase, subunit A, domain 3"/>
    <property type="match status" value="1"/>
</dbReference>
<dbReference type="GO" id="GO:0050660">
    <property type="term" value="F:flavin adenine dinucleotide binding"/>
    <property type="evidence" value="ECO:0007669"/>
    <property type="project" value="InterPro"/>
</dbReference>
<name>A0AAW5QWS6_9HYPH</name>
<dbReference type="InterPro" id="IPR006089">
    <property type="entry name" value="Acyl-CoA_DH_CS"/>
</dbReference>
<dbReference type="GO" id="GO:0003995">
    <property type="term" value="F:acyl-CoA dehydrogenase activity"/>
    <property type="evidence" value="ECO:0007669"/>
    <property type="project" value="InterPro"/>
</dbReference>
<dbReference type="FunFam" id="1.10.540.10:FF:000001">
    <property type="entry name" value="Very long-chain-specific acyl-CoA dehydrogenase, mitochondrial"/>
    <property type="match status" value="1"/>
</dbReference>
<dbReference type="Pfam" id="PF00441">
    <property type="entry name" value="Acyl-CoA_dh_1"/>
    <property type="match status" value="1"/>
</dbReference>
<evidence type="ECO:0000259" key="10">
    <source>
        <dbReference type="Pfam" id="PF02770"/>
    </source>
</evidence>
<comment type="pathway">
    <text evidence="2">Amino-acid degradation; L-valine degradation.</text>
</comment>
<feature type="domain" description="Acyl-CoA dehydrogenase/oxidase C-terminal" evidence="9">
    <location>
        <begin position="230"/>
        <end position="378"/>
    </location>
</feature>
<evidence type="ECO:0000256" key="7">
    <source>
        <dbReference type="ARBA" id="ARBA00023002"/>
    </source>
</evidence>
<keyword evidence="6 8" id="KW-0274">FAD</keyword>
<dbReference type="PANTHER" id="PTHR43884">
    <property type="entry name" value="ACYL-COA DEHYDROGENASE"/>
    <property type="match status" value="1"/>
</dbReference>
<dbReference type="EMBL" id="JALIDZ010000002">
    <property type="protein sequence ID" value="MCT8971354.1"/>
    <property type="molecule type" value="Genomic_DNA"/>
</dbReference>
<protein>
    <submittedName>
        <fullName evidence="12">Acyl-CoA dehydrogenase family protein</fullName>
    </submittedName>
</protein>
<comment type="cofactor">
    <cofactor evidence="1 8">
        <name>FAD</name>
        <dbReference type="ChEBI" id="CHEBI:57692"/>
    </cofactor>
</comment>
<evidence type="ECO:0000313" key="12">
    <source>
        <dbReference type="EMBL" id="MCT8971354.1"/>
    </source>
</evidence>
<dbReference type="InterPro" id="IPR013786">
    <property type="entry name" value="AcylCoA_DH/ox_N"/>
</dbReference>
<keyword evidence="7 8" id="KW-0560">Oxidoreductase</keyword>
<feature type="domain" description="Acyl-CoA dehydrogenase/oxidase N-terminal" evidence="11">
    <location>
        <begin position="6"/>
        <end position="117"/>
    </location>
</feature>
<dbReference type="SUPFAM" id="SSF56645">
    <property type="entry name" value="Acyl-CoA dehydrogenase NM domain-like"/>
    <property type="match status" value="1"/>
</dbReference>
<keyword evidence="4" id="KW-0101">Branched-chain amino acid catabolism</keyword>
<evidence type="ECO:0000256" key="1">
    <source>
        <dbReference type="ARBA" id="ARBA00001974"/>
    </source>
</evidence>
<proteinExistence type="inferred from homology"/>
<dbReference type="InterPro" id="IPR046373">
    <property type="entry name" value="Acyl-CoA_Oxase/DH_mid-dom_sf"/>
</dbReference>
<gene>
    <name evidence="12" type="ORF">MUB46_05715</name>
</gene>
<dbReference type="InterPro" id="IPR009100">
    <property type="entry name" value="AcylCoA_DH/oxidase_NM_dom_sf"/>
</dbReference>
<dbReference type="PIRSF" id="PIRSF016578">
    <property type="entry name" value="HsaA"/>
    <property type="match status" value="1"/>
</dbReference>
<organism evidence="12 13">
    <name type="scientific">Microbaculum marinisediminis</name>
    <dbReference type="NCBI Taxonomy" id="2931392"/>
    <lineage>
        <taxon>Bacteria</taxon>
        <taxon>Pseudomonadati</taxon>
        <taxon>Pseudomonadota</taxon>
        <taxon>Alphaproteobacteria</taxon>
        <taxon>Hyphomicrobiales</taxon>
        <taxon>Tepidamorphaceae</taxon>
        <taxon>Microbaculum</taxon>
    </lineage>
</organism>
<dbReference type="PANTHER" id="PTHR43884:SF40">
    <property type="entry name" value="ACYL-COA DEHYDROGENASE"/>
    <property type="match status" value="1"/>
</dbReference>
<dbReference type="Proteomes" id="UP001320898">
    <property type="component" value="Unassembled WGS sequence"/>
</dbReference>
<evidence type="ECO:0000256" key="2">
    <source>
        <dbReference type="ARBA" id="ARBA00005109"/>
    </source>
</evidence>
<evidence type="ECO:0000259" key="11">
    <source>
        <dbReference type="Pfam" id="PF02771"/>
    </source>
</evidence>
<keyword evidence="13" id="KW-1185">Reference proteome</keyword>
<dbReference type="InterPro" id="IPR009075">
    <property type="entry name" value="AcylCo_DH/oxidase_C"/>
</dbReference>
<evidence type="ECO:0000256" key="4">
    <source>
        <dbReference type="ARBA" id="ARBA00022456"/>
    </source>
</evidence>
<comment type="similarity">
    <text evidence="3 8">Belongs to the acyl-CoA dehydrogenase family.</text>
</comment>
<dbReference type="GO" id="GO:0009083">
    <property type="term" value="P:branched-chain amino acid catabolic process"/>
    <property type="evidence" value="ECO:0007669"/>
    <property type="project" value="UniProtKB-KW"/>
</dbReference>
<evidence type="ECO:0000256" key="6">
    <source>
        <dbReference type="ARBA" id="ARBA00022827"/>
    </source>
</evidence>
<dbReference type="FunFam" id="1.20.140.10:FF:000001">
    <property type="entry name" value="Acyl-CoA dehydrogenase"/>
    <property type="match status" value="1"/>
</dbReference>
<evidence type="ECO:0000256" key="3">
    <source>
        <dbReference type="ARBA" id="ARBA00009347"/>
    </source>
</evidence>
<keyword evidence="5 8" id="KW-0285">Flavoprotein</keyword>
<accession>A0AAW5QWS6</accession>
<evidence type="ECO:0000313" key="13">
    <source>
        <dbReference type="Proteomes" id="UP001320898"/>
    </source>
</evidence>
<dbReference type="PROSITE" id="PS00072">
    <property type="entry name" value="ACYL_COA_DH_1"/>
    <property type="match status" value="1"/>
</dbReference>
<sequence>MALDSETLAQLTGTMQRFVEERLIPAEPRVEAENAIPPEIVEEMRHLGLFGMSIPQEHGGLGLTMAEEVEIAFVLGRAAPAFRSLIGTNNGIGSQGIVIDGTPEQKAHWLPRLASGEMISSFALTEPDAGSDAASISLSARRDGDAYVLNGAKRFITNAPVAGLFTVMARTEPDVKGAKGISAFLVEADTPGLTVGKPDRKMGQRGALTADVFFEDCRVPASAIIGGVPGRGFATAMKVLDRGRLHISAICAGAATRLLDDALAFALERKQFDQPIAEFQLIQAMLADSRTELYAGQSMVRDAARRRDGGESVSLEASCCKLFCSEMVGRVADRAVQIHGGAGYMADYAVERFYRDVRLFRIYEGTSQIQQLVIARNMIAGA</sequence>
<dbReference type="Pfam" id="PF02770">
    <property type="entry name" value="Acyl-CoA_dh_M"/>
    <property type="match status" value="1"/>
</dbReference>
<dbReference type="RefSeq" id="WP_261614916.1">
    <property type="nucleotide sequence ID" value="NZ_JALIDZ010000002.1"/>
</dbReference>
<evidence type="ECO:0000259" key="9">
    <source>
        <dbReference type="Pfam" id="PF00441"/>
    </source>
</evidence>
<dbReference type="InterPro" id="IPR037069">
    <property type="entry name" value="AcylCoA_DH/ox_N_sf"/>
</dbReference>
<evidence type="ECO:0000256" key="8">
    <source>
        <dbReference type="RuleBase" id="RU362125"/>
    </source>
</evidence>
<dbReference type="FunFam" id="2.40.110.10:FF:000001">
    <property type="entry name" value="Acyl-CoA dehydrogenase, mitochondrial"/>
    <property type="match status" value="1"/>
</dbReference>
<dbReference type="SUPFAM" id="SSF47203">
    <property type="entry name" value="Acyl-CoA dehydrogenase C-terminal domain-like"/>
    <property type="match status" value="1"/>
</dbReference>
<dbReference type="AlphaFoldDB" id="A0AAW5QWS6"/>
<reference evidence="12 13" key="1">
    <citation type="submission" date="2022-04" db="EMBL/GenBank/DDBJ databases">
        <authorList>
            <person name="Ye Y.-Q."/>
            <person name="Du Z.-J."/>
        </authorList>
    </citation>
    <scope>NUCLEOTIDE SEQUENCE [LARGE SCALE GENOMIC DNA]</scope>
    <source>
        <strain evidence="12 13">A6E488</strain>
    </source>
</reference>